<evidence type="ECO:0000313" key="1">
    <source>
        <dbReference type="EMBL" id="KAG7098150.1"/>
    </source>
</evidence>
<reference evidence="1" key="1">
    <citation type="journal article" date="2021" name="Genome Biol. Evol.">
        <title>The assembled and annotated genome of the fairy-ring fungus Marasmius oreades.</title>
        <authorList>
            <person name="Hiltunen M."/>
            <person name="Ament-Velasquez S.L."/>
            <person name="Johannesson H."/>
        </authorList>
    </citation>
    <scope>NUCLEOTIDE SEQUENCE</scope>
    <source>
        <strain evidence="1">03SP1</strain>
    </source>
</reference>
<keyword evidence="2" id="KW-1185">Reference proteome</keyword>
<dbReference type="Proteomes" id="UP001049176">
    <property type="component" value="Chromosome 1"/>
</dbReference>
<sequence>MQIKTLRRVDDVDDQLNFLREFEGDTAIPKGRGKAARGLWADKNTLLWNAIERRPAHRNPTPIALSSVENNQGLVAQASEGTHVILSSWEEQEEAEEEDNNILVD</sequence>
<gene>
    <name evidence="1" type="ORF">E1B28_000120</name>
</gene>
<dbReference type="AlphaFoldDB" id="A0A9P7V0V7"/>
<proteinExistence type="predicted"/>
<evidence type="ECO:0000313" key="2">
    <source>
        <dbReference type="Proteomes" id="UP001049176"/>
    </source>
</evidence>
<comment type="caution">
    <text evidence="1">The sequence shown here is derived from an EMBL/GenBank/DDBJ whole genome shotgun (WGS) entry which is preliminary data.</text>
</comment>
<protein>
    <submittedName>
        <fullName evidence="1">Uncharacterized protein</fullName>
    </submittedName>
</protein>
<dbReference type="RefSeq" id="XP_043014620.1">
    <property type="nucleotide sequence ID" value="XM_043145921.1"/>
</dbReference>
<dbReference type="GeneID" id="66069196"/>
<dbReference type="KEGG" id="more:E1B28_000120"/>
<name>A0A9P7V0V7_9AGAR</name>
<organism evidence="1 2">
    <name type="scientific">Marasmius oreades</name>
    <name type="common">fairy-ring Marasmius</name>
    <dbReference type="NCBI Taxonomy" id="181124"/>
    <lineage>
        <taxon>Eukaryota</taxon>
        <taxon>Fungi</taxon>
        <taxon>Dikarya</taxon>
        <taxon>Basidiomycota</taxon>
        <taxon>Agaricomycotina</taxon>
        <taxon>Agaricomycetes</taxon>
        <taxon>Agaricomycetidae</taxon>
        <taxon>Agaricales</taxon>
        <taxon>Marasmiineae</taxon>
        <taxon>Marasmiaceae</taxon>
        <taxon>Marasmius</taxon>
    </lineage>
</organism>
<dbReference type="EMBL" id="CM032181">
    <property type="protein sequence ID" value="KAG7098150.1"/>
    <property type="molecule type" value="Genomic_DNA"/>
</dbReference>
<accession>A0A9P7V0V7</accession>